<name>F5YET9_LEAAZ</name>
<proteinExistence type="inferred from homology"/>
<dbReference type="AlphaFoldDB" id="F5YET9"/>
<sequence>MAQGSIKRQNRNIVSHIILIIYSLIVIFPLWVMIINSFKDRLSIYQNPFMLPKKWNISNYGDVLRDGDFLVYFRNSFVVVILSLAILLIVGALASYALANWRGKWSRIIYFFCIAGMMLPIKIASIRLLELVRILGLLNTIWSLVPIYVAMGIPIAIFILTEFIRQVPWELTEAGIIDGASRFQVFSRIISPLLRPALATVAIYNLVPFWNDLWFPLIFISDDQAKTVLLGVTRLFGQYQTDWSKVLAVLTLSAIPVIALYLAMSKQFIQGLTAGAVKG</sequence>
<keyword evidence="6 8" id="KW-1133">Transmembrane helix</keyword>
<feature type="transmembrane region" description="Helical" evidence="8">
    <location>
        <begin position="77"/>
        <end position="99"/>
    </location>
</feature>
<dbReference type="GO" id="GO:0055085">
    <property type="term" value="P:transmembrane transport"/>
    <property type="evidence" value="ECO:0007669"/>
    <property type="project" value="InterPro"/>
</dbReference>
<comment type="subcellular location">
    <subcellularLocation>
        <location evidence="1 8">Cell membrane</location>
        <topology evidence="1 8">Multi-pass membrane protein</topology>
    </subcellularLocation>
</comment>
<feature type="transmembrane region" description="Helical" evidence="8">
    <location>
        <begin position="141"/>
        <end position="164"/>
    </location>
</feature>
<evidence type="ECO:0000256" key="3">
    <source>
        <dbReference type="ARBA" id="ARBA00022448"/>
    </source>
</evidence>
<evidence type="ECO:0000256" key="6">
    <source>
        <dbReference type="ARBA" id="ARBA00022989"/>
    </source>
</evidence>
<keyword evidence="5 8" id="KW-0812">Transmembrane</keyword>
<dbReference type="InterPro" id="IPR035906">
    <property type="entry name" value="MetI-like_sf"/>
</dbReference>
<dbReference type="HOGENOM" id="CLU_016047_1_2_12"/>
<keyword evidence="11" id="KW-1185">Reference proteome</keyword>
<protein>
    <recommendedName>
        <fullName evidence="2">sn-glycerol-3-phosphate transport system permease protein UgpE</fullName>
    </recommendedName>
</protein>
<evidence type="ECO:0000256" key="2">
    <source>
        <dbReference type="ARBA" id="ARBA00020515"/>
    </source>
</evidence>
<evidence type="ECO:0000256" key="4">
    <source>
        <dbReference type="ARBA" id="ARBA00022475"/>
    </source>
</evidence>
<dbReference type="SUPFAM" id="SSF161098">
    <property type="entry name" value="MetI-like"/>
    <property type="match status" value="1"/>
</dbReference>
<evidence type="ECO:0000256" key="5">
    <source>
        <dbReference type="ARBA" id="ARBA00022692"/>
    </source>
</evidence>
<dbReference type="PROSITE" id="PS50928">
    <property type="entry name" value="ABC_TM1"/>
    <property type="match status" value="1"/>
</dbReference>
<evidence type="ECO:0000256" key="8">
    <source>
        <dbReference type="RuleBase" id="RU363032"/>
    </source>
</evidence>
<evidence type="ECO:0000313" key="10">
    <source>
        <dbReference type="EMBL" id="AEF81453.1"/>
    </source>
</evidence>
<feature type="transmembrane region" description="Helical" evidence="8">
    <location>
        <begin position="243"/>
        <end position="263"/>
    </location>
</feature>
<evidence type="ECO:0000313" key="11">
    <source>
        <dbReference type="Proteomes" id="UP000009222"/>
    </source>
</evidence>
<dbReference type="CDD" id="cd06261">
    <property type="entry name" value="TM_PBP2"/>
    <property type="match status" value="1"/>
</dbReference>
<evidence type="ECO:0000256" key="7">
    <source>
        <dbReference type="ARBA" id="ARBA00023136"/>
    </source>
</evidence>
<dbReference type="eggNOG" id="COG0395">
    <property type="taxonomic scope" value="Bacteria"/>
</dbReference>
<evidence type="ECO:0000259" key="9">
    <source>
        <dbReference type="PROSITE" id="PS50928"/>
    </source>
</evidence>
<dbReference type="GO" id="GO:0005886">
    <property type="term" value="C:plasma membrane"/>
    <property type="evidence" value="ECO:0007669"/>
    <property type="project" value="UniProtKB-SubCell"/>
</dbReference>
<feature type="domain" description="ABC transmembrane type-1" evidence="9">
    <location>
        <begin position="73"/>
        <end position="264"/>
    </location>
</feature>
<keyword evidence="4" id="KW-1003">Cell membrane</keyword>
<reference evidence="10 11" key="2">
    <citation type="journal article" date="2011" name="ISME J.">
        <title>RNA-seq reveals cooperative metabolic interactions between two termite-gut spirochete species in co-culture.</title>
        <authorList>
            <person name="Rosenthal A.Z."/>
            <person name="Matson E.G."/>
            <person name="Eldar A."/>
            <person name="Leadbetter J.R."/>
        </authorList>
    </citation>
    <scope>NUCLEOTIDE SEQUENCE [LARGE SCALE GENOMIC DNA]</scope>
    <source>
        <strain evidence="11">ATCC BAA-888 / DSM 13862 / ZAS-9</strain>
    </source>
</reference>
<comment type="similarity">
    <text evidence="8">Belongs to the binding-protein-dependent transport system permease family.</text>
</comment>
<dbReference type="RefSeq" id="WP_015711738.1">
    <property type="nucleotide sequence ID" value="NC_015577.1"/>
</dbReference>
<dbReference type="KEGG" id="taz:TREAZ_0188"/>
<feature type="transmembrane region" description="Helical" evidence="8">
    <location>
        <begin position="108"/>
        <end position="129"/>
    </location>
</feature>
<dbReference type="PANTHER" id="PTHR43744">
    <property type="entry name" value="ABC TRANSPORTER PERMEASE PROTEIN MG189-RELATED-RELATED"/>
    <property type="match status" value="1"/>
</dbReference>
<accession>F5YET9</accession>
<keyword evidence="3 8" id="KW-0813">Transport</keyword>
<evidence type="ECO:0000256" key="1">
    <source>
        <dbReference type="ARBA" id="ARBA00004651"/>
    </source>
</evidence>
<feature type="transmembrane region" description="Helical" evidence="8">
    <location>
        <begin position="12"/>
        <end position="34"/>
    </location>
</feature>
<dbReference type="InParanoid" id="F5YET9"/>
<organism evidence="10 11">
    <name type="scientific">Leadbettera azotonutricia (strain ATCC BAA-888 / DSM 13862 / ZAS-9)</name>
    <name type="common">Treponema azotonutricium</name>
    <dbReference type="NCBI Taxonomy" id="545695"/>
    <lineage>
        <taxon>Bacteria</taxon>
        <taxon>Pseudomonadati</taxon>
        <taxon>Spirochaetota</taxon>
        <taxon>Spirochaetia</taxon>
        <taxon>Spirochaetales</taxon>
        <taxon>Breznakiellaceae</taxon>
        <taxon>Leadbettera</taxon>
    </lineage>
</organism>
<dbReference type="OrthoDB" id="42677at2"/>
<dbReference type="Pfam" id="PF00528">
    <property type="entry name" value="BPD_transp_1"/>
    <property type="match status" value="1"/>
</dbReference>
<dbReference type="STRING" id="545695.TREAZ_0188"/>
<dbReference type="InterPro" id="IPR000515">
    <property type="entry name" value="MetI-like"/>
</dbReference>
<dbReference type="PANTHER" id="PTHR43744:SF8">
    <property type="entry name" value="SN-GLYCEROL-3-PHOSPHATE TRANSPORT SYSTEM PERMEASE PROTEIN UGPE"/>
    <property type="match status" value="1"/>
</dbReference>
<dbReference type="Proteomes" id="UP000009222">
    <property type="component" value="Chromosome"/>
</dbReference>
<gene>
    <name evidence="10" type="ordered locus">TREAZ_0188</name>
</gene>
<reference evidence="11" key="1">
    <citation type="submission" date="2009-12" db="EMBL/GenBank/DDBJ databases">
        <title>Complete sequence of Treponema azotonutricium strain ZAS-9.</title>
        <authorList>
            <person name="Tetu S.G."/>
            <person name="Matson E."/>
            <person name="Ren Q."/>
            <person name="Seshadri R."/>
            <person name="Elbourne L."/>
            <person name="Hassan K.A."/>
            <person name="Durkin A."/>
            <person name="Radune D."/>
            <person name="Mohamoud Y."/>
            <person name="Shay R."/>
            <person name="Jin S."/>
            <person name="Zhang X."/>
            <person name="Lucey K."/>
            <person name="Ballor N.R."/>
            <person name="Ottesen E."/>
            <person name="Rosenthal R."/>
            <person name="Allen A."/>
            <person name="Leadbetter J.R."/>
            <person name="Paulsen I.T."/>
        </authorList>
    </citation>
    <scope>NUCLEOTIDE SEQUENCE [LARGE SCALE GENOMIC DNA]</scope>
    <source>
        <strain evidence="11">ATCC BAA-888 / DSM 13862 / ZAS-9</strain>
    </source>
</reference>
<keyword evidence="7 8" id="KW-0472">Membrane</keyword>
<dbReference type="EMBL" id="CP001841">
    <property type="protein sequence ID" value="AEF81453.1"/>
    <property type="molecule type" value="Genomic_DNA"/>
</dbReference>
<dbReference type="Gene3D" id="1.10.3720.10">
    <property type="entry name" value="MetI-like"/>
    <property type="match status" value="1"/>
</dbReference>